<dbReference type="STRING" id="28892.Metli_0756"/>
<dbReference type="Pfam" id="PF13692">
    <property type="entry name" value="Glyco_trans_1_4"/>
    <property type="match status" value="1"/>
</dbReference>
<dbReference type="SUPFAM" id="SSF53756">
    <property type="entry name" value="UDP-Glycosyltransferase/glycogen phosphorylase"/>
    <property type="match status" value="1"/>
</dbReference>
<dbReference type="RefSeq" id="WP_004038158.1">
    <property type="nucleotide sequence ID" value="NZ_CM001555.1"/>
</dbReference>
<sequence>MKSVAILGGGLAPYFNEAMANQINLLSKHLNLRVITCNDIGSRPFMKYDQYTIFNSKYLIQRTPFLSLINGGVLFLATKYYEQIFDWIILPGGIESEFLEYLDSCKCIPMVPSICQLDDNALVKIRNKIPQFPLIIAQSRKTRNQLVEFGADPKRIFLMYPLVDLTKFRYSDPPNLDEFRIVFASSPNMEVPGEDNFADKGVPLLLEAFNDFLKYEPKSKLYLVWRGYYTSELDKKLDELELGNSVEILHGFVDMPAIYSRSHVIVIPYLNLKRSPDIPLSALESLACGRPVVATDVGEIADILTSQGVGVASKTRVEDLSQALKECRQNYNKLQGNCKNLNIPTELSLQRFMQQNINE</sequence>
<keyword evidence="2" id="KW-1185">Reference proteome</keyword>
<accession>J1L220</accession>
<dbReference type="CDD" id="cd03801">
    <property type="entry name" value="GT4_PimA-like"/>
    <property type="match status" value="1"/>
</dbReference>
<evidence type="ECO:0000313" key="1">
    <source>
        <dbReference type="EMBL" id="EJG06720.1"/>
    </source>
</evidence>
<dbReference type="HOGENOM" id="CLU_770773_0_0_2"/>
<gene>
    <name evidence="1" type="ORF">Metli_0756</name>
</gene>
<name>J1L220_9EURY</name>
<reference evidence="1 2" key="1">
    <citation type="submission" date="2011-08" db="EMBL/GenBank/DDBJ databases">
        <title>The complete genome of Methanofollis liminatans DSM 4140.</title>
        <authorList>
            <consortium name="US DOE Joint Genome Institute (JGI-PGF)"/>
            <person name="Lucas S."/>
            <person name="Han J."/>
            <person name="Lapidus A."/>
            <person name="Bruce D."/>
            <person name="Goodwin L."/>
            <person name="Pitluck S."/>
            <person name="Peters L."/>
            <person name="Kyrpides N."/>
            <person name="Mavromatis K."/>
            <person name="Ivanova N."/>
            <person name="Mikhailova N."/>
            <person name="Lu M."/>
            <person name="Detter J.C."/>
            <person name="Tapia R."/>
            <person name="Han C."/>
            <person name="Land M."/>
            <person name="Hauser L."/>
            <person name="Markowitz V."/>
            <person name="Cheng J.-F."/>
            <person name="Hugenholtz P."/>
            <person name="Woyke T."/>
            <person name="Wu D."/>
            <person name="Spring S."/>
            <person name="Schuler E."/>
            <person name="Brambilla E."/>
            <person name="Klenk H.-P."/>
            <person name="Eisen J.A."/>
        </authorList>
    </citation>
    <scope>NUCLEOTIDE SEQUENCE [LARGE SCALE GENOMIC DNA]</scope>
    <source>
        <strain evidence="1 2">DSM 4140</strain>
    </source>
</reference>
<dbReference type="PANTHER" id="PTHR12526">
    <property type="entry name" value="GLYCOSYLTRANSFERASE"/>
    <property type="match status" value="1"/>
</dbReference>
<organism evidence="1 2">
    <name type="scientific">Methanofollis liminatans DSM 4140</name>
    <dbReference type="NCBI Taxonomy" id="28892"/>
    <lineage>
        <taxon>Archaea</taxon>
        <taxon>Methanobacteriati</taxon>
        <taxon>Methanobacteriota</taxon>
        <taxon>Stenosarchaea group</taxon>
        <taxon>Methanomicrobia</taxon>
        <taxon>Methanomicrobiales</taxon>
        <taxon>Methanomicrobiaceae</taxon>
        <taxon>Methanofollis</taxon>
    </lineage>
</organism>
<dbReference type="EMBL" id="CM001555">
    <property type="protein sequence ID" value="EJG06720.1"/>
    <property type="molecule type" value="Genomic_DNA"/>
</dbReference>
<dbReference type="GO" id="GO:0016740">
    <property type="term" value="F:transferase activity"/>
    <property type="evidence" value="ECO:0007669"/>
    <property type="project" value="UniProtKB-KW"/>
</dbReference>
<dbReference type="AlphaFoldDB" id="J1L220"/>
<dbReference type="Proteomes" id="UP000005095">
    <property type="component" value="Chromosome"/>
</dbReference>
<evidence type="ECO:0000313" key="2">
    <source>
        <dbReference type="Proteomes" id="UP000005095"/>
    </source>
</evidence>
<dbReference type="OrthoDB" id="132546at2157"/>
<protein>
    <submittedName>
        <fullName evidence="1">Glycosyl transferase group 1</fullName>
    </submittedName>
</protein>
<proteinExistence type="predicted"/>
<keyword evidence="1" id="KW-0808">Transferase</keyword>
<dbReference type="Gene3D" id="3.40.50.2000">
    <property type="entry name" value="Glycogen Phosphorylase B"/>
    <property type="match status" value="2"/>
</dbReference>